<organism evidence="5 6">
    <name type="scientific">Criibacterium bergeronii</name>
    <dbReference type="NCBI Taxonomy" id="1871336"/>
    <lineage>
        <taxon>Bacteria</taxon>
        <taxon>Bacillati</taxon>
        <taxon>Bacillota</taxon>
        <taxon>Clostridia</taxon>
        <taxon>Peptostreptococcales</taxon>
        <taxon>Filifactoraceae</taxon>
        <taxon>Criibacterium</taxon>
    </lineage>
</organism>
<name>A0A552VBE5_9FIRM</name>
<evidence type="ECO:0000313" key="6">
    <source>
        <dbReference type="Proteomes" id="UP000319424"/>
    </source>
</evidence>
<dbReference type="NCBIfam" id="TIGR00186">
    <property type="entry name" value="rRNA_methyl_3"/>
    <property type="match status" value="1"/>
</dbReference>
<dbReference type="RefSeq" id="WP_144015852.1">
    <property type="nucleotide sequence ID" value="NZ_VJXW01000004.1"/>
</dbReference>
<comment type="similarity">
    <text evidence="1">Belongs to the class IV-like SAM-binding methyltransferase superfamily. RNA methyltransferase TrmH family.</text>
</comment>
<dbReference type="Pfam" id="PF08032">
    <property type="entry name" value="SpoU_sub_bind"/>
    <property type="match status" value="1"/>
</dbReference>
<dbReference type="SUPFAM" id="SSF75217">
    <property type="entry name" value="alpha/beta knot"/>
    <property type="match status" value="1"/>
</dbReference>
<evidence type="ECO:0000259" key="4">
    <source>
        <dbReference type="SMART" id="SM00967"/>
    </source>
</evidence>
<dbReference type="Proteomes" id="UP000319424">
    <property type="component" value="Unassembled WGS sequence"/>
</dbReference>
<reference evidence="5 6" key="1">
    <citation type="submission" date="2019-07" db="EMBL/GenBank/DDBJ databases">
        <title>Criibacterium bergeronii gen. nov., sp. nov. isolated from human clinical samples.</title>
        <authorList>
            <person name="Maheux A.F."/>
            <person name="Boudreau D.K."/>
            <person name="Berube E."/>
            <person name="Brodeur S."/>
            <person name="Bernard K.A."/>
            <person name="Abed J.Y."/>
            <person name="Ducrey E."/>
            <person name="Guay E.F."/>
            <person name="Raymond F."/>
            <person name="Corbeil J."/>
            <person name="Domingo M.-C."/>
            <person name="Roy P.H."/>
            <person name="Boissinot M."/>
            <person name="Tocheva E.I."/>
            <person name="Omar R.F."/>
        </authorList>
    </citation>
    <scope>NUCLEOTIDE SEQUENCE [LARGE SCALE GENOMIC DNA]</scope>
    <source>
        <strain evidence="5 6">CCRI-24246</strain>
    </source>
</reference>
<dbReference type="InterPro" id="IPR029028">
    <property type="entry name" value="Alpha/beta_knot_MTases"/>
</dbReference>
<dbReference type="Gene3D" id="3.40.1280.10">
    <property type="match status" value="1"/>
</dbReference>
<dbReference type="GO" id="GO:0006396">
    <property type="term" value="P:RNA processing"/>
    <property type="evidence" value="ECO:0007669"/>
    <property type="project" value="InterPro"/>
</dbReference>
<dbReference type="SUPFAM" id="SSF55315">
    <property type="entry name" value="L30e-like"/>
    <property type="match status" value="1"/>
</dbReference>
<dbReference type="GO" id="GO:0008173">
    <property type="term" value="F:RNA methyltransferase activity"/>
    <property type="evidence" value="ECO:0007669"/>
    <property type="project" value="InterPro"/>
</dbReference>
<evidence type="ECO:0000256" key="1">
    <source>
        <dbReference type="ARBA" id="ARBA00007228"/>
    </source>
</evidence>
<proteinExistence type="inferred from homology"/>
<dbReference type="Pfam" id="PF00588">
    <property type="entry name" value="SpoU_methylase"/>
    <property type="match status" value="1"/>
</dbReference>
<dbReference type="InterPro" id="IPR029026">
    <property type="entry name" value="tRNA_m1G_MTases_N"/>
</dbReference>
<dbReference type="PANTHER" id="PTHR46429">
    <property type="entry name" value="23S RRNA (GUANOSINE-2'-O-)-METHYLTRANSFERASE RLMB"/>
    <property type="match status" value="1"/>
</dbReference>
<gene>
    <name evidence="5" type="primary">rlmB</name>
    <name evidence="5" type="ORF">FL857_04315</name>
</gene>
<dbReference type="GO" id="GO:0005829">
    <property type="term" value="C:cytosol"/>
    <property type="evidence" value="ECO:0007669"/>
    <property type="project" value="TreeGrafter"/>
</dbReference>
<dbReference type="FunFam" id="3.40.1280.10:FF:000008">
    <property type="entry name" value="Group 3 RNA methyltransferase TrmH"/>
    <property type="match status" value="1"/>
</dbReference>
<dbReference type="SMART" id="SM00967">
    <property type="entry name" value="SpoU_sub_bind"/>
    <property type="match status" value="1"/>
</dbReference>
<accession>A0A552VBE5</accession>
<dbReference type="InterPro" id="IPR013123">
    <property type="entry name" value="SpoU_subst-bd"/>
</dbReference>
<dbReference type="InterPro" id="IPR029064">
    <property type="entry name" value="Ribosomal_eL30-like_sf"/>
</dbReference>
<dbReference type="Gene3D" id="3.30.1330.30">
    <property type="match status" value="1"/>
</dbReference>
<evidence type="ECO:0000313" key="5">
    <source>
        <dbReference type="EMBL" id="TRW27798.1"/>
    </source>
</evidence>
<dbReference type="OrthoDB" id="9785673at2"/>
<dbReference type="EMBL" id="VJXW01000004">
    <property type="protein sequence ID" value="TRW27798.1"/>
    <property type="molecule type" value="Genomic_DNA"/>
</dbReference>
<keyword evidence="3 5" id="KW-0808">Transferase</keyword>
<comment type="caution">
    <text evidence="5">The sequence shown here is derived from an EMBL/GenBank/DDBJ whole genome shotgun (WGS) entry which is preliminary data.</text>
</comment>
<dbReference type="InterPro" id="IPR004441">
    <property type="entry name" value="rRNA_MeTrfase_TrmH"/>
</dbReference>
<evidence type="ECO:0000256" key="3">
    <source>
        <dbReference type="ARBA" id="ARBA00022679"/>
    </source>
</evidence>
<keyword evidence="2 5" id="KW-0489">Methyltransferase</keyword>
<sequence>MNLIIGKNPSIEAIKSGRKIETVYVTQNENDEKIKYIISSAKDKNITIKNVDKKKLDTLAKGENHQGVILGVAEYEYYDFEKLLKDLETNKQNQKRTTVVILDKIEDVHNLGSIVRSSEGAGVDAVIIQKTNAAGVTPVVEKASSGATSFMKIVRVTNITTTIKKLQDAGMWIYALDMGDKMYYEQDLTGDVAIVVGSEGKGVSRLVKENCDFIISIPMNGQINSLNAGVAASIVLYDVVRQRTLKNA</sequence>
<dbReference type="AlphaFoldDB" id="A0A552VBE5"/>
<protein>
    <submittedName>
        <fullName evidence="5">23S rRNA (Guanosine(2251)-2'-O)-methyltransferase RlmB</fullName>
    </submittedName>
</protein>
<dbReference type="CDD" id="cd18103">
    <property type="entry name" value="SpoU-like_RlmB"/>
    <property type="match status" value="1"/>
</dbReference>
<dbReference type="GO" id="GO:0032259">
    <property type="term" value="P:methylation"/>
    <property type="evidence" value="ECO:0007669"/>
    <property type="project" value="UniProtKB-KW"/>
</dbReference>
<evidence type="ECO:0000256" key="2">
    <source>
        <dbReference type="ARBA" id="ARBA00022603"/>
    </source>
</evidence>
<dbReference type="GO" id="GO:0003723">
    <property type="term" value="F:RNA binding"/>
    <property type="evidence" value="ECO:0007669"/>
    <property type="project" value="InterPro"/>
</dbReference>
<dbReference type="InterPro" id="IPR001537">
    <property type="entry name" value="SpoU_MeTrfase"/>
</dbReference>
<dbReference type="PANTHER" id="PTHR46429:SF1">
    <property type="entry name" value="23S RRNA (GUANOSINE-2'-O-)-METHYLTRANSFERASE RLMB"/>
    <property type="match status" value="1"/>
</dbReference>
<feature type="domain" description="RNA 2-O ribose methyltransferase substrate binding" evidence="4">
    <location>
        <begin position="3"/>
        <end position="78"/>
    </location>
</feature>